<gene>
    <name evidence="1" type="ORF">AMTR_s00198p00012670</name>
</gene>
<evidence type="ECO:0000313" key="2">
    <source>
        <dbReference type="Proteomes" id="UP000017836"/>
    </source>
</evidence>
<keyword evidence="2" id="KW-1185">Reference proteome</keyword>
<dbReference type="GO" id="GO:0019005">
    <property type="term" value="C:SCF ubiquitin ligase complex"/>
    <property type="evidence" value="ECO:0000318"/>
    <property type="project" value="GO_Central"/>
</dbReference>
<dbReference type="Gramene" id="ERN20077">
    <property type="protein sequence ID" value="ERN20077"/>
    <property type="gene ID" value="AMTR_s00198p00012670"/>
</dbReference>
<dbReference type="HOGENOM" id="CLU_1247016_0_0_1"/>
<reference evidence="2" key="1">
    <citation type="journal article" date="2013" name="Science">
        <title>The Amborella genome and the evolution of flowering plants.</title>
        <authorList>
            <consortium name="Amborella Genome Project"/>
        </authorList>
    </citation>
    <scope>NUCLEOTIDE SEQUENCE [LARGE SCALE GENOMIC DNA]</scope>
</reference>
<protein>
    <submittedName>
        <fullName evidence="1">Uncharacterized protein</fullName>
    </submittedName>
</protein>
<dbReference type="AlphaFoldDB" id="U5DF56"/>
<dbReference type="Proteomes" id="UP000017836">
    <property type="component" value="Unassembled WGS sequence"/>
</dbReference>
<dbReference type="GO" id="GO:0031146">
    <property type="term" value="P:SCF-dependent proteasomal ubiquitin-dependent protein catabolic process"/>
    <property type="evidence" value="ECO:0000318"/>
    <property type="project" value="GO_Central"/>
</dbReference>
<organism evidence="1 2">
    <name type="scientific">Amborella trichopoda</name>
    <dbReference type="NCBI Taxonomy" id="13333"/>
    <lineage>
        <taxon>Eukaryota</taxon>
        <taxon>Viridiplantae</taxon>
        <taxon>Streptophyta</taxon>
        <taxon>Embryophyta</taxon>
        <taxon>Tracheophyta</taxon>
        <taxon>Spermatophyta</taxon>
        <taxon>Magnoliopsida</taxon>
        <taxon>Amborellales</taxon>
        <taxon>Amborellaceae</taxon>
        <taxon>Amborella</taxon>
    </lineage>
</organism>
<sequence length="185" mass="20979">GSHRSDFTAWRCLKFLKPSLEVLEEESWEELDSSVLAKGAQSLRWLIWAKIDEDSLDMLNTDCPRILVNPVPSQLGLRGIQVPREALPNVVLDDPVVIDVDPSAWAVAAAQKVRFDARSSDVPELSLAERFRMAFVERDARLAPKRAKNARQHQRRAERERLVMDMGAKSLALASKLNRFPHNRS</sequence>
<dbReference type="eggNOG" id="ENOG502QTW3">
    <property type="taxonomic scope" value="Eukaryota"/>
</dbReference>
<dbReference type="OMA" id="NTDCPRI"/>
<accession>U5DF56</accession>
<dbReference type="EMBL" id="KI392061">
    <property type="protein sequence ID" value="ERN20077.1"/>
    <property type="molecule type" value="Genomic_DNA"/>
</dbReference>
<proteinExistence type="predicted"/>
<evidence type="ECO:0000313" key="1">
    <source>
        <dbReference type="EMBL" id="ERN20077.1"/>
    </source>
</evidence>
<name>U5DF56_AMBTC</name>
<feature type="non-terminal residue" evidence="1">
    <location>
        <position position="1"/>
    </location>
</feature>